<feature type="transmembrane region" description="Helical" evidence="2">
    <location>
        <begin position="118"/>
        <end position="140"/>
    </location>
</feature>
<feature type="compositionally biased region" description="Polar residues" evidence="1">
    <location>
        <begin position="629"/>
        <end position="647"/>
    </location>
</feature>
<comment type="caution">
    <text evidence="3">The sequence shown here is derived from an EMBL/GenBank/DDBJ whole genome shotgun (WGS) entry which is preliminary data.</text>
</comment>
<protein>
    <submittedName>
        <fullName evidence="3">Uncharacterized protein</fullName>
    </submittedName>
</protein>
<keyword evidence="4" id="KW-1185">Reference proteome</keyword>
<keyword evidence="2" id="KW-0472">Membrane</keyword>
<feature type="transmembrane region" description="Helical" evidence="2">
    <location>
        <begin position="81"/>
        <end position="98"/>
    </location>
</feature>
<dbReference type="EMBL" id="BTSX01000004">
    <property type="protein sequence ID" value="GMS97120.1"/>
    <property type="molecule type" value="Genomic_DNA"/>
</dbReference>
<evidence type="ECO:0000313" key="4">
    <source>
        <dbReference type="Proteomes" id="UP001432027"/>
    </source>
</evidence>
<feature type="transmembrane region" description="Helical" evidence="2">
    <location>
        <begin position="384"/>
        <end position="403"/>
    </location>
</feature>
<proteinExistence type="predicted"/>
<feature type="transmembrane region" description="Helical" evidence="2">
    <location>
        <begin position="201"/>
        <end position="220"/>
    </location>
</feature>
<feature type="transmembrane region" description="Helical" evidence="2">
    <location>
        <begin position="161"/>
        <end position="181"/>
    </location>
</feature>
<feature type="non-terminal residue" evidence="3">
    <location>
        <position position="1"/>
    </location>
</feature>
<feature type="transmembrane region" description="Helical" evidence="2">
    <location>
        <begin position="463"/>
        <end position="484"/>
    </location>
</feature>
<feature type="transmembrane region" description="Helical" evidence="2">
    <location>
        <begin position="424"/>
        <end position="443"/>
    </location>
</feature>
<sequence>DADPRQQRAPTDESFNLKMLSPERIAEEIRETWALRDRGVKWIMQIHHICVICLYFIFLLCVFLNFYVLLSREDTLFHLRVYHTVVGLLMICCAAVQVEFMYRTRNLPKLEEPHEIPLPALIGAIALTFGMALGYLYFIVFNYAFLNCDKLVDSIYSENELWLETIYDLTMSGFSVLSLVYIMHRRYFGAINSSLDKVGRLFINITFIVVWIKVVLYKGYLSHQELCQRKELEGYWCPVMKKSYQCHPSDDLHGTQKMWYYINKGVLNTSIISCASEVFPVFLVTHWLTCGGAEERAETIKKRQARKQGLRGLMKEFIKDATRVFVAEHKIDVPPLNPGRWYKPFMWTVVPVTCAISLSRWLCLFYYSIDFDELAQEEWVTSDVFGIVMASFQLVFYGVFYHFARSLGPERLDAHHKAHARGDIGLLFGCCFVLAFKFVLQTIELVFQKLDGFLDLDVICIRIATLALIHSSQWIGYLALRRILAMSTRDVIDCKFFLPLACYGGFFFSWVHFGDTFLETTDIKYQLTDETFRFSAVTLICMIFTQTIFPAEYLFAFTASGCYLEVLHRYLEMGTFQIGAPRLHVKRHESFAEHTHLEDNEEKRFGAGEHLANILESAWVINRKRARTDTTTSDGTNPNNYLSVPIK</sequence>
<feature type="transmembrane region" description="Helical" evidence="2">
    <location>
        <begin position="534"/>
        <end position="555"/>
    </location>
</feature>
<feature type="region of interest" description="Disordered" evidence="1">
    <location>
        <begin position="628"/>
        <end position="647"/>
    </location>
</feature>
<evidence type="ECO:0000256" key="1">
    <source>
        <dbReference type="SAM" id="MobiDB-lite"/>
    </source>
</evidence>
<gene>
    <name evidence="3" type="ORF">PENTCL1PPCAC_19295</name>
</gene>
<feature type="transmembrane region" description="Helical" evidence="2">
    <location>
        <begin position="46"/>
        <end position="69"/>
    </location>
</feature>
<organism evidence="3 4">
    <name type="scientific">Pristionchus entomophagus</name>
    <dbReference type="NCBI Taxonomy" id="358040"/>
    <lineage>
        <taxon>Eukaryota</taxon>
        <taxon>Metazoa</taxon>
        <taxon>Ecdysozoa</taxon>
        <taxon>Nematoda</taxon>
        <taxon>Chromadorea</taxon>
        <taxon>Rhabditida</taxon>
        <taxon>Rhabditina</taxon>
        <taxon>Diplogasteromorpha</taxon>
        <taxon>Diplogasteroidea</taxon>
        <taxon>Neodiplogasteridae</taxon>
        <taxon>Pristionchus</taxon>
    </lineage>
</organism>
<dbReference type="AlphaFoldDB" id="A0AAV5TRK3"/>
<feature type="transmembrane region" description="Helical" evidence="2">
    <location>
        <begin position="496"/>
        <end position="514"/>
    </location>
</feature>
<evidence type="ECO:0000256" key="2">
    <source>
        <dbReference type="SAM" id="Phobius"/>
    </source>
</evidence>
<keyword evidence="2" id="KW-0812">Transmembrane</keyword>
<dbReference type="Proteomes" id="UP001432027">
    <property type="component" value="Unassembled WGS sequence"/>
</dbReference>
<feature type="transmembrane region" description="Helical" evidence="2">
    <location>
        <begin position="345"/>
        <end position="369"/>
    </location>
</feature>
<name>A0AAV5TRK3_9BILA</name>
<reference evidence="3" key="1">
    <citation type="submission" date="2023-10" db="EMBL/GenBank/DDBJ databases">
        <title>Genome assembly of Pristionchus species.</title>
        <authorList>
            <person name="Yoshida K."/>
            <person name="Sommer R.J."/>
        </authorList>
    </citation>
    <scope>NUCLEOTIDE SEQUENCE</scope>
    <source>
        <strain evidence="3">RS0144</strain>
    </source>
</reference>
<keyword evidence="2" id="KW-1133">Transmembrane helix</keyword>
<accession>A0AAV5TRK3</accession>
<evidence type="ECO:0000313" key="3">
    <source>
        <dbReference type="EMBL" id="GMS97120.1"/>
    </source>
</evidence>